<accession>A0A843UCU1</accession>
<feature type="region of interest" description="Disordered" evidence="2">
    <location>
        <begin position="193"/>
        <end position="223"/>
    </location>
</feature>
<reference evidence="3" key="1">
    <citation type="submission" date="2017-07" db="EMBL/GenBank/DDBJ databases">
        <title>Taro Niue Genome Assembly and Annotation.</title>
        <authorList>
            <person name="Atibalentja N."/>
            <person name="Keating K."/>
            <person name="Fields C.J."/>
        </authorList>
    </citation>
    <scope>NUCLEOTIDE SEQUENCE</scope>
    <source>
        <strain evidence="3">Niue_2</strain>
        <tissue evidence="3">Leaf</tissue>
    </source>
</reference>
<evidence type="ECO:0000256" key="2">
    <source>
        <dbReference type="SAM" id="MobiDB-lite"/>
    </source>
</evidence>
<comment type="caution">
    <text evidence="3">The sequence shown here is derived from an EMBL/GenBank/DDBJ whole genome shotgun (WGS) entry which is preliminary data.</text>
</comment>
<feature type="region of interest" description="Disordered" evidence="2">
    <location>
        <begin position="1"/>
        <end position="84"/>
    </location>
</feature>
<feature type="compositionally biased region" description="Acidic residues" evidence="2">
    <location>
        <begin position="199"/>
        <end position="213"/>
    </location>
</feature>
<proteinExistence type="predicted"/>
<dbReference type="AlphaFoldDB" id="A0A843UCU1"/>
<keyword evidence="1" id="KW-0175">Coiled coil</keyword>
<evidence type="ECO:0000313" key="3">
    <source>
        <dbReference type="EMBL" id="MQL79987.1"/>
    </source>
</evidence>
<sequence length="237" mass="25571">MARPADSDDYSDEGTSSGSASEEDPKGAAEANLDEEDEEELEAVGRTASPGEDEAAGGEDNSQSTEDDVIKGSDEEDEVGIGSRGRVVLLSSGLRSVVLARGLGEDSAANTQVAKRERARLKQMQRLKKQKIQEILDAQNAAIDADMNNKGKGRLKYLLQQTEIFAHFAKGAQSASDKKPKGRWVSYDCRGRHASKVTEEEEDEEYLKEEEESLAGAGGGTRLVAQPSCKLSFSLML</sequence>
<organism evidence="3 4">
    <name type="scientific">Colocasia esculenta</name>
    <name type="common">Wild taro</name>
    <name type="synonym">Arum esculentum</name>
    <dbReference type="NCBI Taxonomy" id="4460"/>
    <lineage>
        <taxon>Eukaryota</taxon>
        <taxon>Viridiplantae</taxon>
        <taxon>Streptophyta</taxon>
        <taxon>Embryophyta</taxon>
        <taxon>Tracheophyta</taxon>
        <taxon>Spermatophyta</taxon>
        <taxon>Magnoliopsida</taxon>
        <taxon>Liliopsida</taxon>
        <taxon>Araceae</taxon>
        <taxon>Aroideae</taxon>
        <taxon>Colocasieae</taxon>
        <taxon>Colocasia</taxon>
    </lineage>
</organism>
<gene>
    <name evidence="3" type="ORF">Taro_012432</name>
</gene>
<feature type="coiled-coil region" evidence="1">
    <location>
        <begin position="114"/>
        <end position="141"/>
    </location>
</feature>
<evidence type="ECO:0000313" key="4">
    <source>
        <dbReference type="Proteomes" id="UP000652761"/>
    </source>
</evidence>
<name>A0A843UCU1_COLES</name>
<protein>
    <submittedName>
        <fullName evidence="3">Uncharacterized protein</fullName>
    </submittedName>
</protein>
<dbReference type="OrthoDB" id="1746984at2759"/>
<dbReference type="EMBL" id="NMUH01000486">
    <property type="protein sequence ID" value="MQL79987.1"/>
    <property type="molecule type" value="Genomic_DNA"/>
</dbReference>
<dbReference type="Proteomes" id="UP000652761">
    <property type="component" value="Unassembled WGS sequence"/>
</dbReference>
<evidence type="ECO:0000256" key="1">
    <source>
        <dbReference type="SAM" id="Coils"/>
    </source>
</evidence>
<keyword evidence="4" id="KW-1185">Reference proteome</keyword>
<feature type="compositionally biased region" description="Acidic residues" evidence="2">
    <location>
        <begin position="32"/>
        <end position="42"/>
    </location>
</feature>